<dbReference type="GO" id="GO:0022857">
    <property type="term" value="F:transmembrane transporter activity"/>
    <property type="evidence" value="ECO:0007669"/>
    <property type="project" value="TreeGrafter"/>
</dbReference>
<dbReference type="Proteomes" id="UP000018362">
    <property type="component" value="Unassembled WGS sequence"/>
</dbReference>
<gene>
    <name evidence="8" type="ORF">BN509_02103</name>
</gene>
<evidence type="ECO:0000259" key="7">
    <source>
        <dbReference type="Pfam" id="PF02687"/>
    </source>
</evidence>
<evidence type="ECO:0000256" key="6">
    <source>
        <dbReference type="SAM" id="Phobius"/>
    </source>
</evidence>
<feature type="transmembrane region" description="Helical" evidence="6">
    <location>
        <begin position="224"/>
        <end position="243"/>
    </location>
</feature>
<dbReference type="GO" id="GO:0005886">
    <property type="term" value="C:plasma membrane"/>
    <property type="evidence" value="ECO:0007669"/>
    <property type="project" value="UniProtKB-SubCell"/>
</dbReference>
<dbReference type="PANTHER" id="PTHR30572:SF18">
    <property type="entry name" value="ABC-TYPE MACROLIDE FAMILY EXPORT SYSTEM PERMEASE COMPONENT 2"/>
    <property type="match status" value="1"/>
</dbReference>
<feature type="transmembrane region" description="Helical" evidence="6">
    <location>
        <begin position="138"/>
        <end position="159"/>
    </location>
</feature>
<feature type="transmembrane region" description="Helical" evidence="6">
    <location>
        <begin position="189"/>
        <end position="212"/>
    </location>
</feature>
<evidence type="ECO:0000256" key="3">
    <source>
        <dbReference type="ARBA" id="ARBA00022692"/>
    </source>
</evidence>
<keyword evidence="5 6" id="KW-0472">Membrane</keyword>
<dbReference type="PANTHER" id="PTHR30572">
    <property type="entry name" value="MEMBRANE COMPONENT OF TRANSPORTER-RELATED"/>
    <property type="match status" value="1"/>
</dbReference>
<feature type="domain" description="ABC3 transporter permease C-terminal" evidence="7">
    <location>
        <begin position="140"/>
        <end position="253"/>
    </location>
</feature>
<comment type="subcellular location">
    <subcellularLocation>
        <location evidence="1">Cell membrane</location>
        <topology evidence="1">Multi-pass membrane protein</topology>
    </subcellularLocation>
</comment>
<keyword evidence="2" id="KW-1003">Cell membrane</keyword>
<dbReference type="EMBL" id="CBCJ010000148">
    <property type="protein sequence ID" value="CDA71139.1"/>
    <property type="molecule type" value="Genomic_DNA"/>
</dbReference>
<organism evidence="8 9">
    <name type="scientific">Phocaeicola coprocola CAG:162</name>
    <dbReference type="NCBI Taxonomy" id="1263040"/>
    <lineage>
        <taxon>Bacteria</taxon>
        <taxon>Pseudomonadati</taxon>
        <taxon>Bacteroidota</taxon>
        <taxon>Bacteroidia</taxon>
        <taxon>Bacteroidales</taxon>
        <taxon>Bacteroidaceae</taxon>
        <taxon>Phocaeicola</taxon>
    </lineage>
</organism>
<reference evidence="8" key="1">
    <citation type="submission" date="2012-11" db="EMBL/GenBank/DDBJ databases">
        <title>Dependencies among metagenomic species, viruses, plasmids and units of genetic variation.</title>
        <authorList>
            <person name="Nielsen H.B."/>
            <person name="Almeida M."/>
            <person name="Juncker A.S."/>
            <person name="Rasmussen S."/>
            <person name="Li J."/>
            <person name="Sunagawa S."/>
            <person name="Plichta D."/>
            <person name="Gautier L."/>
            <person name="Le Chatelier E."/>
            <person name="Peletier E."/>
            <person name="Bonde I."/>
            <person name="Nielsen T."/>
            <person name="Manichanh C."/>
            <person name="Arumugam M."/>
            <person name="Batto J."/>
            <person name="Santos M.B.Q.D."/>
            <person name="Blom N."/>
            <person name="Borruel N."/>
            <person name="Burgdorf K.S."/>
            <person name="Boumezbeur F."/>
            <person name="Casellas F."/>
            <person name="Dore J."/>
            <person name="Guarner F."/>
            <person name="Hansen T."/>
            <person name="Hildebrand F."/>
            <person name="Kaas R.S."/>
            <person name="Kennedy S."/>
            <person name="Kristiansen K."/>
            <person name="Kultima J.R."/>
            <person name="Leonard P."/>
            <person name="Levenez F."/>
            <person name="Lund O."/>
            <person name="Moumen B."/>
            <person name="Le Paslier D."/>
            <person name="Pons N."/>
            <person name="Pedersen O."/>
            <person name="Prifti E."/>
            <person name="Qin J."/>
            <person name="Raes J."/>
            <person name="Tap J."/>
            <person name="Tims S."/>
            <person name="Ussery D.W."/>
            <person name="Yamada T."/>
            <person name="MetaHit consortium"/>
            <person name="Renault P."/>
            <person name="Sicheritz-Ponten T."/>
            <person name="Bork P."/>
            <person name="Wang J."/>
            <person name="Brunak S."/>
            <person name="Ehrlich S.D."/>
        </authorList>
    </citation>
    <scope>NUCLEOTIDE SEQUENCE [LARGE SCALE GENOMIC DNA]</scope>
</reference>
<proteinExistence type="predicted"/>
<accession>R6CE07</accession>
<comment type="caution">
    <text evidence="8">The sequence shown here is derived from an EMBL/GenBank/DDBJ whole genome shotgun (WGS) entry which is preliminary data.</text>
</comment>
<dbReference type="InterPro" id="IPR003838">
    <property type="entry name" value="ABC3_permease_C"/>
</dbReference>
<name>R6CE07_9BACT</name>
<sequence>MGIRIVEGRRPKPGDEDVYIFNEFTRKKYPWLKVDQPAPDDNLVIGFCENIKYSSFRNDDTNQTMAFLIPGKKFAQWGWEWRNFVNVRISAGADKVEVIRSLQKTMEKFTPGHDFNFRFMDEVLDANYRNELRFTKQILLFSLIAIAISLTGVFGLTMFESEYRKKEIGIRKIMGSSTTQILYMFNRRYILILAGCFIVAAPFGWWIGQHWLQGFAEKTPVTPWIFILSFLLVTLITMITITVQSWKNANENPANSIKTE</sequence>
<evidence type="ECO:0000256" key="5">
    <source>
        <dbReference type="ARBA" id="ARBA00023136"/>
    </source>
</evidence>
<protein>
    <submittedName>
        <fullName evidence="8">Efflux ABC transporter permease protein</fullName>
    </submittedName>
</protein>
<evidence type="ECO:0000313" key="8">
    <source>
        <dbReference type="EMBL" id="CDA71139.1"/>
    </source>
</evidence>
<evidence type="ECO:0000256" key="4">
    <source>
        <dbReference type="ARBA" id="ARBA00022989"/>
    </source>
</evidence>
<dbReference type="InterPro" id="IPR050250">
    <property type="entry name" value="Macrolide_Exporter_MacB"/>
</dbReference>
<evidence type="ECO:0000256" key="2">
    <source>
        <dbReference type="ARBA" id="ARBA00022475"/>
    </source>
</evidence>
<dbReference type="Pfam" id="PF02687">
    <property type="entry name" value="FtsX"/>
    <property type="match status" value="1"/>
</dbReference>
<keyword evidence="4 6" id="KW-1133">Transmembrane helix</keyword>
<dbReference type="AlphaFoldDB" id="R6CE07"/>
<dbReference type="GeneID" id="79858238"/>
<keyword evidence="3 6" id="KW-0812">Transmembrane</keyword>
<dbReference type="RefSeq" id="WP_022126254.1">
    <property type="nucleotide sequence ID" value="NZ_FR881017.1"/>
</dbReference>
<evidence type="ECO:0000256" key="1">
    <source>
        <dbReference type="ARBA" id="ARBA00004651"/>
    </source>
</evidence>
<evidence type="ECO:0000313" key="9">
    <source>
        <dbReference type="Proteomes" id="UP000018362"/>
    </source>
</evidence>